<evidence type="ECO:0000259" key="3">
    <source>
        <dbReference type="Pfam" id="PF13868"/>
    </source>
</evidence>
<feature type="coiled-coil region" evidence="2">
    <location>
        <begin position="129"/>
        <end position="181"/>
    </location>
</feature>
<reference evidence="6" key="2">
    <citation type="submission" date="2019-11" db="UniProtKB">
        <authorList>
            <consortium name="WormBaseParasite"/>
        </authorList>
    </citation>
    <scope>IDENTIFICATION</scope>
</reference>
<protein>
    <submittedName>
        <fullName evidence="6">TPH domain-containing protein</fullName>
    </submittedName>
</protein>
<evidence type="ECO:0000256" key="1">
    <source>
        <dbReference type="ARBA" id="ARBA00023054"/>
    </source>
</evidence>
<proteinExistence type="predicted"/>
<dbReference type="PANTHER" id="PTHR28663">
    <property type="entry name" value="COILED-COIL DOMAIN-CONTAINING PROTEIN 173"/>
    <property type="match status" value="1"/>
</dbReference>
<reference evidence="4 5" key="1">
    <citation type="submission" date="2018-10" db="EMBL/GenBank/DDBJ databases">
        <authorList>
            <consortium name="Pathogen Informatics"/>
        </authorList>
    </citation>
    <scope>NUCLEOTIDE SEQUENCE [LARGE SCALE GENOMIC DNA]</scope>
</reference>
<dbReference type="Pfam" id="PF13868">
    <property type="entry name" value="TPH"/>
    <property type="match status" value="1"/>
</dbReference>
<dbReference type="InterPro" id="IPR043597">
    <property type="entry name" value="TPH_dom"/>
</dbReference>
<sequence>MRKCDSDLVAVFTRKQWDELNTLINAEEIHALKLQRAHEAHEKMKETSHELHKHWTNTFMGARAKKLKDRQERMEREEAERVAVDLEWAKLQAEERLKKLCIARTAQLYKTSRVKHFHSALADGDALKERDLQMKLQKLKKDAENKKMNQEYQQMLKSIKEAEEEEKRKEAEKKRAILEIHEFQRSQILDHQRQREKQKLAEKMEGDEIKRLAEEAEKTKKELHRRQLEDQKRTHKDLLDEIEVHKKMRFVERIKDEELDERIRIYDATKRALTLLLIDKAKADADAQEKLQARARQHLEKALKEHQTNEDELTEKAVKQMDAKWRQREELKEQQRLEAMAAIEAHRLATLKAHADARANQREADKADLKRRIAMDEAAHREDAELRAKRLEEGRQLANLYKQGMIRTDDLRRKERQAEKDWFSEFSKQTDKQEEIFQEYAKRVINACDTAQIPTFAMKKAARTKMPDGFGITLVGEVGTSPADSDSKCTVLPDLPPFTENVAL</sequence>
<evidence type="ECO:0000313" key="4">
    <source>
        <dbReference type="EMBL" id="VDD76121.1"/>
    </source>
</evidence>
<dbReference type="STRING" id="53468.A0A0R3U5V8"/>
<dbReference type="WBParaSite" id="MCU_007807-RA">
    <property type="protein sequence ID" value="MCU_007807-RA"/>
    <property type="gene ID" value="MCU_007807"/>
</dbReference>
<dbReference type="AlphaFoldDB" id="A0A0R3U5V8"/>
<evidence type="ECO:0000313" key="5">
    <source>
        <dbReference type="Proteomes" id="UP000267029"/>
    </source>
</evidence>
<dbReference type="Proteomes" id="UP000267029">
    <property type="component" value="Unassembled WGS sequence"/>
</dbReference>
<dbReference type="EMBL" id="UXSR01000321">
    <property type="protein sequence ID" value="VDD76121.1"/>
    <property type="molecule type" value="Genomic_DNA"/>
</dbReference>
<name>A0A0R3U5V8_MESCO</name>
<dbReference type="PANTHER" id="PTHR28663:SF1">
    <property type="entry name" value="CILIA- AND FLAGELLA- ASSOCIATED PROTEIN 210"/>
    <property type="match status" value="1"/>
</dbReference>
<feature type="coiled-coil region" evidence="2">
    <location>
        <begin position="285"/>
        <end position="316"/>
    </location>
</feature>
<keyword evidence="1 2" id="KW-0175">Coiled coil</keyword>
<feature type="domain" description="Trichohyalin-plectin-homology" evidence="3">
    <location>
        <begin position="112"/>
        <end position="447"/>
    </location>
</feature>
<gene>
    <name evidence="4" type="ORF">MCOS_LOCUS2124</name>
</gene>
<keyword evidence="5" id="KW-1185">Reference proteome</keyword>
<evidence type="ECO:0000313" key="6">
    <source>
        <dbReference type="WBParaSite" id="MCU_007807-RA"/>
    </source>
</evidence>
<dbReference type="OrthoDB" id="331765at2759"/>
<feature type="coiled-coil region" evidence="2">
    <location>
        <begin position="206"/>
        <end position="248"/>
    </location>
</feature>
<dbReference type="InterPro" id="IPR039986">
    <property type="entry name" value="CFAP210"/>
</dbReference>
<organism evidence="4 5">
    <name type="scientific">Mesocestoides corti</name>
    <name type="common">Flatworm</name>
    <dbReference type="NCBI Taxonomy" id="53468"/>
    <lineage>
        <taxon>Eukaryota</taxon>
        <taxon>Metazoa</taxon>
        <taxon>Spiralia</taxon>
        <taxon>Lophotrochozoa</taxon>
        <taxon>Platyhelminthes</taxon>
        <taxon>Cestoda</taxon>
        <taxon>Eucestoda</taxon>
        <taxon>Cyclophyllidea</taxon>
        <taxon>Mesocestoididae</taxon>
        <taxon>Mesocestoides</taxon>
    </lineage>
</organism>
<dbReference type="GO" id="GO:0005879">
    <property type="term" value="C:axonemal microtubule"/>
    <property type="evidence" value="ECO:0007669"/>
    <property type="project" value="TreeGrafter"/>
</dbReference>
<accession>A0A0R3U5V8</accession>
<evidence type="ECO:0000256" key="2">
    <source>
        <dbReference type="SAM" id="Coils"/>
    </source>
</evidence>